<evidence type="ECO:0000313" key="3">
    <source>
        <dbReference type="Proteomes" id="UP001295684"/>
    </source>
</evidence>
<feature type="compositionally biased region" description="Polar residues" evidence="1">
    <location>
        <begin position="476"/>
        <end position="487"/>
    </location>
</feature>
<gene>
    <name evidence="2" type="ORF">ECRASSUSDP1_LOCUS3782</name>
</gene>
<feature type="region of interest" description="Disordered" evidence="1">
    <location>
        <begin position="428"/>
        <end position="487"/>
    </location>
</feature>
<comment type="caution">
    <text evidence="2">The sequence shown here is derived from an EMBL/GenBank/DDBJ whole genome shotgun (WGS) entry which is preliminary data.</text>
</comment>
<reference evidence="2" key="1">
    <citation type="submission" date="2023-07" db="EMBL/GenBank/DDBJ databases">
        <authorList>
            <consortium name="AG Swart"/>
            <person name="Singh M."/>
            <person name="Singh A."/>
            <person name="Seah K."/>
            <person name="Emmerich C."/>
        </authorList>
    </citation>
    <scope>NUCLEOTIDE SEQUENCE</scope>
    <source>
        <strain evidence="2">DP1</strain>
    </source>
</reference>
<name>A0AAD1X6D8_EUPCR</name>
<feature type="compositionally biased region" description="Basic and acidic residues" evidence="1">
    <location>
        <begin position="125"/>
        <end position="174"/>
    </location>
</feature>
<feature type="compositionally biased region" description="Polar residues" evidence="1">
    <location>
        <begin position="112"/>
        <end position="121"/>
    </location>
</feature>
<evidence type="ECO:0000313" key="2">
    <source>
        <dbReference type="EMBL" id="CAI2362459.1"/>
    </source>
</evidence>
<organism evidence="2 3">
    <name type="scientific">Euplotes crassus</name>
    <dbReference type="NCBI Taxonomy" id="5936"/>
    <lineage>
        <taxon>Eukaryota</taxon>
        <taxon>Sar</taxon>
        <taxon>Alveolata</taxon>
        <taxon>Ciliophora</taxon>
        <taxon>Intramacronucleata</taxon>
        <taxon>Spirotrichea</taxon>
        <taxon>Hypotrichia</taxon>
        <taxon>Euplotida</taxon>
        <taxon>Euplotidae</taxon>
        <taxon>Moneuplotes</taxon>
    </lineage>
</organism>
<protein>
    <submittedName>
        <fullName evidence="2">Uncharacterized protein</fullName>
    </submittedName>
</protein>
<feature type="region of interest" description="Disordered" evidence="1">
    <location>
        <begin position="98"/>
        <end position="174"/>
    </location>
</feature>
<sequence length="583" mass="69134">MDSLKRGGKKVFDKIIRGLNDPRRINVEEIQKVTASIEQKVLQKVDKLQIDLALEPVELTKVIEEEDHKLHLQEIKYLNKISPQKVRKIDIKKLRTHLSSSMTSKSIDRDGTCSSGSQKSLNKIPPHEEIMKRVKKNRSERQKRLLSEQKKQQKQEQEALLERERRRQEEDAMRQKRYEQLEIKIKEKQKERKQQREAQEKEYKERIRKIRSVEPAYKKMANKYRQEVELPEIREKMARLRDMKYDVYHYKPNNQELNHHSKIVENEIKVRLQESVERRAQEMRKQARTHAHLKTHTQVRVKMQDDLVKILREEQNENKQRMLKKRKEFGNVINKLYKPTISLKKKTEMEKLIKSAQGTSVEDIPKIKYERPKDSILNKEQVESIDKRLDPETIDYYHHQSEHNSSTAANDEHFKTLAFSKRDFMEEHSPSRAYAPREELHPVKEKPLKRRIKKSHTRSRSSLDTASKRGYKGSYLNMSPSRNPGSKNFNMALDYLAERRRKRKENPSKIEYKESIPKILVGDKLSAVRNILTEARRVEKIAEKYEQNGDKNIRVTDIGKENTMVGMIYADSILAKAAILEQL</sequence>
<feature type="compositionally biased region" description="Basic residues" evidence="1">
    <location>
        <begin position="447"/>
        <end position="459"/>
    </location>
</feature>
<accession>A0AAD1X6D8</accession>
<keyword evidence="3" id="KW-1185">Reference proteome</keyword>
<dbReference type="EMBL" id="CAMPGE010003619">
    <property type="protein sequence ID" value="CAI2362459.1"/>
    <property type="molecule type" value="Genomic_DNA"/>
</dbReference>
<evidence type="ECO:0000256" key="1">
    <source>
        <dbReference type="SAM" id="MobiDB-lite"/>
    </source>
</evidence>
<proteinExistence type="predicted"/>
<dbReference type="AlphaFoldDB" id="A0AAD1X6D8"/>
<feature type="compositionally biased region" description="Basic and acidic residues" evidence="1">
    <location>
        <begin position="428"/>
        <end position="446"/>
    </location>
</feature>
<dbReference type="Proteomes" id="UP001295684">
    <property type="component" value="Unassembled WGS sequence"/>
</dbReference>